<keyword evidence="3" id="KW-1185">Reference proteome</keyword>
<feature type="domain" description="HTH cro/C1-type" evidence="1">
    <location>
        <begin position="2"/>
        <end position="48"/>
    </location>
</feature>
<evidence type="ECO:0000313" key="2">
    <source>
        <dbReference type="EMBL" id="RZS31381.1"/>
    </source>
</evidence>
<dbReference type="CDD" id="cd00093">
    <property type="entry name" value="HTH_XRE"/>
    <property type="match status" value="1"/>
</dbReference>
<accession>A0A4Q7KFP2</accession>
<protein>
    <submittedName>
        <fullName evidence="2">Helix-turn-helix protein</fullName>
    </submittedName>
</protein>
<organism evidence="2 3">
    <name type="scientific">Herbihabitans rhizosphaerae</name>
    <dbReference type="NCBI Taxonomy" id="1872711"/>
    <lineage>
        <taxon>Bacteria</taxon>
        <taxon>Bacillati</taxon>
        <taxon>Actinomycetota</taxon>
        <taxon>Actinomycetes</taxon>
        <taxon>Pseudonocardiales</taxon>
        <taxon>Pseudonocardiaceae</taxon>
        <taxon>Herbihabitans</taxon>
    </lineage>
</organism>
<comment type="caution">
    <text evidence="2">The sequence shown here is derived from an EMBL/GenBank/DDBJ whole genome shotgun (WGS) entry which is preliminary data.</text>
</comment>
<dbReference type="Pfam" id="PF13560">
    <property type="entry name" value="HTH_31"/>
    <property type="match status" value="1"/>
</dbReference>
<evidence type="ECO:0000259" key="1">
    <source>
        <dbReference type="PROSITE" id="PS50943"/>
    </source>
</evidence>
<dbReference type="AlphaFoldDB" id="A0A4Q7KFP2"/>
<gene>
    <name evidence="2" type="ORF">EV193_11472</name>
</gene>
<evidence type="ECO:0000313" key="3">
    <source>
        <dbReference type="Proteomes" id="UP000294257"/>
    </source>
</evidence>
<dbReference type="Proteomes" id="UP000294257">
    <property type="component" value="Unassembled WGS sequence"/>
</dbReference>
<reference evidence="2 3" key="1">
    <citation type="submission" date="2019-02" db="EMBL/GenBank/DDBJ databases">
        <title>Genomic Encyclopedia of Type Strains, Phase IV (KMG-IV): sequencing the most valuable type-strain genomes for metagenomic binning, comparative biology and taxonomic classification.</title>
        <authorList>
            <person name="Goeker M."/>
        </authorList>
    </citation>
    <scope>NUCLEOTIDE SEQUENCE [LARGE SCALE GENOMIC DNA]</scope>
    <source>
        <strain evidence="2 3">DSM 101727</strain>
    </source>
</reference>
<name>A0A4Q7KFP2_9PSEU</name>
<sequence length="264" mass="29540">MGITLEQVEADLDMSSSRLARIELGAQSVDAFTVRALLDYYGASIDDRERLIDMARATAKRPWWRVLGLTAQGYVALEAEAVGVHNYEFGYVPGLLQTEGYARSLFEDQFPSSDVDRHLAIRINRRWRLEEGGPLTLHAIVNEVALIHPIGSASIMADQLRYLAKAVDHPNITLQMLPIARGLTPGLRGSFSLLMFPPHTIDDIGYHEHPAGSLRLPKRDETSTLRVTFTEVRKMALDETESSRAFARLADVWEEGRIGDVPWS</sequence>
<dbReference type="Pfam" id="PF19054">
    <property type="entry name" value="DUF5753"/>
    <property type="match status" value="1"/>
</dbReference>
<dbReference type="InterPro" id="IPR001387">
    <property type="entry name" value="Cro/C1-type_HTH"/>
</dbReference>
<dbReference type="PROSITE" id="PS50943">
    <property type="entry name" value="HTH_CROC1"/>
    <property type="match status" value="1"/>
</dbReference>
<dbReference type="InterPro" id="IPR043917">
    <property type="entry name" value="DUF5753"/>
</dbReference>
<proteinExistence type="predicted"/>
<dbReference type="EMBL" id="SGWQ01000014">
    <property type="protein sequence ID" value="RZS31381.1"/>
    <property type="molecule type" value="Genomic_DNA"/>
</dbReference>